<dbReference type="Proteomes" id="UP000290289">
    <property type="component" value="Chromosome 17"/>
</dbReference>
<reference evidence="1 2" key="1">
    <citation type="submission" date="2018-10" db="EMBL/GenBank/DDBJ databases">
        <title>A high-quality apple genome assembly.</title>
        <authorList>
            <person name="Hu J."/>
        </authorList>
    </citation>
    <scope>NUCLEOTIDE SEQUENCE [LARGE SCALE GENOMIC DNA]</scope>
    <source>
        <strain evidence="2">cv. HFTH1</strain>
        <tissue evidence="1">Young leaf</tissue>
    </source>
</reference>
<dbReference type="EMBL" id="RDQH01000343">
    <property type="protein sequence ID" value="RXH68958.1"/>
    <property type="molecule type" value="Genomic_DNA"/>
</dbReference>
<accession>A0A498HBW7</accession>
<proteinExistence type="predicted"/>
<sequence length="158" mass="17428">MKLMRYDKYVVGEVADDGGIEGGARERFQQEDCDGAVLGDLEEVPSLVRVTIGWDGRGRDGWAAVGANGSEEDGYDGSREEPGAEGCKDCIEGEVAHGFRGLEQLCSPRFGAVDEVIVAVAEEHLNQRQEWEERIVDKSERGGCHKSLAQLYERHLFL</sequence>
<comment type="caution">
    <text evidence="1">The sequence shown here is derived from an EMBL/GenBank/DDBJ whole genome shotgun (WGS) entry which is preliminary data.</text>
</comment>
<name>A0A498HBW7_MALDO</name>
<keyword evidence="2" id="KW-1185">Reference proteome</keyword>
<evidence type="ECO:0000313" key="2">
    <source>
        <dbReference type="Proteomes" id="UP000290289"/>
    </source>
</evidence>
<organism evidence="1 2">
    <name type="scientific">Malus domestica</name>
    <name type="common">Apple</name>
    <name type="synonym">Pyrus malus</name>
    <dbReference type="NCBI Taxonomy" id="3750"/>
    <lineage>
        <taxon>Eukaryota</taxon>
        <taxon>Viridiplantae</taxon>
        <taxon>Streptophyta</taxon>
        <taxon>Embryophyta</taxon>
        <taxon>Tracheophyta</taxon>
        <taxon>Spermatophyta</taxon>
        <taxon>Magnoliopsida</taxon>
        <taxon>eudicotyledons</taxon>
        <taxon>Gunneridae</taxon>
        <taxon>Pentapetalae</taxon>
        <taxon>rosids</taxon>
        <taxon>fabids</taxon>
        <taxon>Rosales</taxon>
        <taxon>Rosaceae</taxon>
        <taxon>Amygdaloideae</taxon>
        <taxon>Maleae</taxon>
        <taxon>Malus</taxon>
    </lineage>
</organism>
<gene>
    <name evidence="1" type="ORF">DVH24_031291</name>
</gene>
<dbReference type="AlphaFoldDB" id="A0A498HBW7"/>
<protein>
    <submittedName>
        <fullName evidence="1">Uncharacterized protein</fullName>
    </submittedName>
</protein>
<evidence type="ECO:0000313" key="1">
    <source>
        <dbReference type="EMBL" id="RXH68958.1"/>
    </source>
</evidence>